<proteinExistence type="predicted"/>
<name>A0A495MJ43_9FLAO</name>
<evidence type="ECO:0000313" key="3">
    <source>
        <dbReference type="Proteomes" id="UP000277579"/>
    </source>
</evidence>
<accession>A0A495MJ43</accession>
<dbReference type="Gene3D" id="2.60.40.10">
    <property type="entry name" value="Immunoglobulins"/>
    <property type="match status" value="1"/>
</dbReference>
<protein>
    <submittedName>
        <fullName evidence="2">Gliding motility-associated-like protein</fullName>
    </submittedName>
</protein>
<feature type="signal peptide" evidence="1">
    <location>
        <begin position="1"/>
        <end position="22"/>
    </location>
</feature>
<gene>
    <name evidence="2" type="ORF">CLV94_0415</name>
</gene>
<dbReference type="InterPro" id="IPR049804">
    <property type="entry name" value="Choice_anch_L"/>
</dbReference>
<comment type="caution">
    <text evidence="2">The sequence shown here is derived from an EMBL/GenBank/DDBJ whole genome shotgun (WGS) entry which is preliminary data.</text>
</comment>
<reference evidence="2 3" key="1">
    <citation type="submission" date="2018-10" db="EMBL/GenBank/DDBJ databases">
        <title>Genomic Encyclopedia of Archaeal and Bacterial Type Strains, Phase II (KMG-II): from individual species to whole genera.</title>
        <authorList>
            <person name="Goeker M."/>
        </authorList>
    </citation>
    <scope>NUCLEOTIDE SEQUENCE [LARGE SCALE GENOMIC DNA]</scope>
    <source>
        <strain evidence="2 3">DSM 29537</strain>
    </source>
</reference>
<dbReference type="NCBIfam" id="TIGR04131">
    <property type="entry name" value="Bac_Flav_CTERM"/>
    <property type="match status" value="1"/>
</dbReference>
<feature type="chain" id="PRO_5019801660" evidence="1">
    <location>
        <begin position="23"/>
        <end position="768"/>
    </location>
</feature>
<keyword evidence="1" id="KW-0732">Signal</keyword>
<organism evidence="2 3">
    <name type="scientific">Flavobacterium endophyticum</name>
    <dbReference type="NCBI Taxonomy" id="1540163"/>
    <lineage>
        <taxon>Bacteria</taxon>
        <taxon>Pseudomonadati</taxon>
        <taxon>Bacteroidota</taxon>
        <taxon>Flavobacteriia</taxon>
        <taxon>Flavobacteriales</taxon>
        <taxon>Flavobacteriaceae</taxon>
        <taxon>Flavobacterium</taxon>
    </lineage>
</organism>
<dbReference type="Pfam" id="PF13585">
    <property type="entry name" value="CHU_C"/>
    <property type="match status" value="1"/>
</dbReference>
<dbReference type="Proteomes" id="UP000277579">
    <property type="component" value="Unassembled WGS sequence"/>
</dbReference>
<dbReference type="EMBL" id="RBLC01000001">
    <property type="protein sequence ID" value="RKS25385.1"/>
    <property type="molecule type" value="Genomic_DNA"/>
</dbReference>
<sequence length="768" mass="83591">MKMTKPHIFILFVLCLPFLAKAQYITVNDTYTKEQLVRDVLINNTCASVSNISVLGGNFASGQQSYGYFNAGSSTFPFADGIVLSTGRAVAAQGPNSSLLDDGQGMDWPGDTDLEAALEINNSINATILEFDFIPLGNKISFDYILSSEEYHDNAPCRYSDGFAFLLKEVGGTGGYKNLAVVPGTTIPVKVTSVHPEIGGNGGCEAQNEEYFGAFNGFEHPTNFNGQTVALTALSDVTPGVLYHIKLVVADEGNYRYDSAIFLGGGSFKIETDLGDDRLLATGNPLCKDETLTLNATNANAIRYEWYKDTVLQPEITPTYPVTVAGTYAVRVELTGGCFSTGEIKVEYAGAPTVSNAVLVQCDEDNNGLALFNLNQADAQVIAADPTLSDPVYFRTNGEAASNTNPITNVTNFENTQPVVYARAENQYGCYAISEVTLNVSNNNIADPQDLKKCDTDINPTDGKSVFNLRDREAAILANLPSGNINYYTSYEDALSGLNPIPAPDVFPNTIPFQQRIYAKLSSGIDCYGIAEFNVIVNSFGSSLNDVQAIVCRGGDVLLNAGSGFSSYKWNTPNNETTQTIRVTAAGTYTVTVTNSDGCEGTKKFIVTASSIATVASMSIRDFQGGNNSATVVLTSDSIGTYQYSLDGITFQDSPTFTNLDPGRYTVIIKEANCGIITHVFYIMDYPKFFTPNNDGTNDMWRIPYLQFQHNATVAIFDRYGKLLYFFKGGQPGWDGKLNGYDLPANDYWFRIILQDKREIRGHFSLLR</sequence>
<keyword evidence="3" id="KW-1185">Reference proteome</keyword>
<dbReference type="InterPro" id="IPR013783">
    <property type="entry name" value="Ig-like_fold"/>
</dbReference>
<dbReference type="AlphaFoldDB" id="A0A495MJ43"/>
<dbReference type="NCBIfam" id="NF038133">
    <property type="entry name" value="choice_anch_L"/>
    <property type="match status" value="1"/>
</dbReference>
<evidence type="ECO:0000256" key="1">
    <source>
        <dbReference type="SAM" id="SignalP"/>
    </source>
</evidence>
<evidence type="ECO:0000313" key="2">
    <source>
        <dbReference type="EMBL" id="RKS25385.1"/>
    </source>
</evidence>
<dbReference type="InterPro" id="IPR026341">
    <property type="entry name" value="T9SS_type_B"/>
</dbReference>
<dbReference type="OrthoDB" id="9765926at2"/>